<evidence type="ECO:0000256" key="6">
    <source>
        <dbReference type="ARBA" id="ARBA00023082"/>
    </source>
</evidence>
<evidence type="ECO:0000256" key="5">
    <source>
        <dbReference type="ARBA" id="ARBA00023015"/>
    </source>
</evidence>
<dbReference type="InterPro" id="IPR007046">
    <property type="entry name" value="RNA_pol_sigma_54_core-bd"/>
</dbReference>
<dbReference type="GO" id="GO:0003677">
    <property type="term" value="F:DNA binding"/>
    <property type="evidence" value="ECO:0007669"/>
    <property type="project" value="UniProtKB-KW"/>
</dbReference>
<protein>
    <submittedName>
        <fullName evidence="12">RNA polymerase sigma-54 factor</fullName>
    </submittedName>
</protein>
<dbReference type="GO" id="GO:0016779">
    <property type="term" value="F:nucleotidyltransferase activity"/>
    <property type="evidence" value="ECO:0007669"/>
    <property type="project" value="UniProtKB-KW"/>
</dbReference>
<evidence type="ECO:0000259" key="10">
    <source>
        <dbReference type="Pfam" id="PF04552"/>
    </source>
</evidence>
<dbReference type="Pfam" id="PF04552">
    <property type="entry name" value="Sigma54_DBD"/>
    <property type="match status" value="1"/>
</dbReference>
<dbReference type="InterPro" id="IPR000394">
    <property type="entry name" value="RNA_pol_sigma_54"/>
</dbReference>
<dbReference type="EMBL" id="SNRY01000471">
    <property type="protein sequence ID" value="KAA6340288.1"/>
    <property type="molecule type" value="Genomic_DNA"/>
</dbReference>
<dbReference type="PRINTS" id="PR00045">
    <property type="entry name" value="SIGMA54FCT"/>
</dbReference>
<feature type="compositionally biased region" description="Acidic residues" evidence="9">
    <location>
        <begin position="58"/>
        <end position="78"/>
    </location>
</feature>
<feature type="region of interest" description="Disordered" evidence="9">
    <location>
        <begin position="52"/>
        <end position="87"/>
    </location>
</feature>
<dbReference type="PROSITE" id="PS00718">
    <property type="entry name" value="SIGMA54_2"/>
    <property type="match status" value="1"/>
</dbReference>
<evidence type="ECO:0000256" key="4">
    <source>
        <dbReference type="ARBA" id="ARBA00022695"/>
    </source>
</evidence>
<accession>A0A5J4S3D4</accession>
<reference evidence="12" key="1">
    <citation type="submission" date="2019-03" db="EMBL/GenBank/DDBJ databases">
        <title>Single cell metagenomics reveals metabolic interactions within the superorganism composed of flagellate Streblomastix strix and complex community of Bacteroidetes bacteria on its surface.</title>
        <authorList>
            <person name="Treitli S.C."/>
            <person name="Kolisko M."/>
            <person name="Husnik F."/>
            <person name="Keeling P."/>
            <person name="Hampl V."/>
        </authorList>
    </citation>
    <scope>NUCLEOTIDE SEQUENCE</scope>
    <source>
        <strain evidence="12">STM</strain>
    </source>
</reference>
<evidence type="ECO:0000256" key="9">
    <source>
        <dbReference type="SAM" id="MobiDB-lite"/>
    </source>
</evidence>
<keyword evidence="7" id="KW-0238">DNA-binding</keyword>
<dbReference type="Gene3D" id="1.10.10.1330">
    <property type="entry name" value="RNA polymerase sigma-54 factor, core-binding domain"/>
    <property type="match status" value="1"/>
</dbReference>
<dbReference type="GO" id="GO:0006352">
    <property type="term" value="P:DNA-templated transcription initiation"/>
    <property type="evidence" value="ECO:0007669"/>
    <property type="project" value="InterPro"/>
</dbReference>
<dbReference type="NCBIfam" id="TIGR02395">
    <property type="entry name" value="rpoN_sigma"/>
    <property type="match status" value="1"/>
</dbReference>
<dbReference type="PANTHER" id="PTHR32248:SF4">
    <property type="entry name" value="RNA POLYMERASE SIGMA-54 FACTOR"/>
    <property type="match status" value="1"/>
</dbReference>
<dbReference type="InterPro" id="IPR038709">
    <property type="entry name" value="RpoN_core-bd_sf"/>
</dbReference>
<dbReference type="Gene3D" id="1.10.10.60">
    <property type="entry name" value="Homeodomain-like"/>
    <property type="match status" value="1"/>
</dbReference>
<dbReference type="InterPro" id="IPR007634">
    <property type="entry name" value="RNA_pol_sigma_54_DNA-bd"/>
</dbReference>
<evidence type="ECO:0000259" key="11">
    <source>
        <dbReference type="Pfam" id="PF04963"/>
    </source>
</evidence>
<evidence type="ECO:0000256" key="1">
    <source>
        <dbReference type="ARBA" id="ARBA00008798"/>
    </source>
</evidence>
<dbReference type="GO" id="GO:0001216">
    <property type="term" value="F:DNA-binding transcription activator activity"/>
    <property type="evidence" value="ECO:0007669"/>
    <property type="project" value="InterPro"/>
</dbReference>
<evidence type="ECO:0000256" key="7">
    <source>
        <dbReference type="ARBA" id="ARBA00023125"/>
    </source>
</evidence>
<feature type="domain" description="RNA polymerase sigma factor 54 DNA-binding" evidence="10">
    <location>
        <begin position="336"/>
        <end position="493"/>
    </location>
</feature>
<keyword evidence="2" id="KW-0240">DNA-directed RNA polymerase</keyword>
<comment type="similarity">
    <text evidence="1">Belongs to the sigma-54 factor family.</text>
</comment>
<evidence type="ECO:0000313" key="12">
    <source>
        <dbReference type="EMBL" id="KAA6340288.1"/>
    </source>
</evidence>
<feature type="domain" description="RNA polymerase sigma factor 54 core-binding" evidence="11">
    <location>
        <begin position="115"/>
        <end position="311"/>
    </location>
</feature>
<dbReference type="Pfam" id="PF04963">
    <property type="entry name" value="Sigma54_CBD"/>
    <property type="match status" value="1"/>
</dbReference>
<keyword evidence="6" id="KW-0731">Sigma factor</keyword>
<evidence type="ECO:0000256" key="8">
    <source>
        <dbReference type="ARBA" id="ARBA00023163"/>
    </source>
</evidence>
<keyword evidence="5" id="KW-0805">Transcription regulation</keyword>
<keyword evidence="4" id="KW-0548">Nucleotidyltransferase</keyword>
<proteinExistence type="inferred from homology"/>
<dbReference type="PROSITE" id="PS50044">
    <property type="entry name" value="SIGMA54_3"/>
    <property type="match status" value="1"/>
</dbReference>
<dbReference type="GO" id="GO:0016987">
    <property type="term" value="F:sigma factor activity"/>
    <property type="evidence" value="ECO:0007669"/>
    <property type="project" value="UniProtKB-KW"/>
</dbReference>
<evidence type="ECO:0000256" key="3">
    <source>
        <dbReference type="ARBA" id="ARBA00022679"/>
    </source>
</evidence>
<keyword evidence="3" id="KW-0808">Transferase</keyword>
<gene>
    <name evidence="12" type="ORF">EZS27_011838</name>
</gene>
<sequence>MIQPIRQKQLQTQQQLQTLSPQQILVVKLLELPAVELEDKIRAELLENPALEKIENESSTEDNSDDDSLPENNEDSGTEYDSLNDYLTEDDIPDYKLQENNRSKEGQVADIPFSDTTSFYELLQEQLREQNLTERQREIAEYVIGSLDDDGLLRKSLQTISDELAIYASINTSITELEEILKIIQEFDPPGIGARNLQECLLLQIKRRKRERKTDSAINIQETIITDYYEEFTHKHWDKIIQKLKLNEEDFEEAVAEITKLNPCPGSSLGETIGRNIHHIVPDFLVEMDEQNSINVSLNNHNIPQLRMSREFAQMIKEHTKNKANQSKEAKEAMIFLKQKMDAAQGFIDAVKQRQNTLMTTMQAIVHLQRPFFLEGDESSLRPMILKDVAEYTGLDISTISRVSNSKYVQTDYGIYSLKYFFNDGYTTEDGEEKSVRERKNLLKECIDNENKKKPLTDDELVDVLKQKGHPIARRTIAKYRQQLNIPVARLRK</sequence>
<keyword evidence="8" id="KW-0804">Transcription</keyword>
<dbReference type="AlphaFoldDB" id="A0A5J4S3D4"/>
<dbReference type="Pfam" id="PF00309">
    <property type="entry name" value="Sigma54_AID"/>
    <property type="match status" value="1"/>
</dbReference>
<dbReference type="GO" id="GO:0000428">
    <property type="term" value="C:DNA-directed RNA polymerase complex"/>
    <property type="evidence" value="ECO:0007669"/>
    <property type="project" value="UniProtKB-KW"/>
</dbReference>
<comment type="caution">
    <text evidence="12">The sequence shown here is derived from an EMBL/GenBank/DDBJ whole genome shotgun (WGS) entry which is preliminary data.</text>
</comment>
<name>A0A5J4S3D4_9ZZZZ</name>
<dbReference type="PIRSF" id="PIRSF000774">
    <property type="entry name" value="RpoN"/>
    <property type="match status" value="1"/>
</dbReference>
<dbReference type="PANTHER" id="PTHR32248">
    <property type="entry name" value="RNA POLYMERASE SIGMA-54 FACTOR"/>
    <property type="match status" value="1"/>
</dbReference>
<evidence type="ECO:0000256" key="2">
    <source>
        <dbReference type="ARBA" id="ARBA00022478"/>
    </source>
</evidence>
<organism evidence="12">
    <name type="scientific">termite gut metagenome</name>
    <dbReference type="NCBI Taxonomy" id="433724"/>
    <lineage>
        <taxon>unclassified sequences</taxon>
        <taxon>metagenomes</taxon>
        <taxon>organismal metagenomes</taxon>
    </lineage>
</organism>